<dbReference type="AlphaFoldDB" id="A0A7W3N5B8"/>
<dbReference type="PANTHER" id="PTHR45527:SF1">
    <property type="entry name" value="FATTY ACID SYNTHASE"/>
    <property type="match status" value="1"/>
</dbReference>
<proteinExistence type="predicted"/>
<dbReference type="InterPro" id="IPR001242">
    <property type="entry name" value="Condensation_dom"/>
</dbReference>
<reference evidence="2 3" key="1">
    <citation type="submission" date="2020-08" db="EMBL/GenBank/DDBJ databases">
        <title>Sequencing the genomes of 1000 actinobacteria strains.</title>
        <authorList>
            <person name="Klenk H.-P."/>
        </authorList>
    </citation>
    <scope>NUCLEOTIDE SEQUENCE [LARGE SCALE GENOMIC DNA]</scope>
    <source>
        <strain evidence="2 3">DSM 45823</strain>
    </source>
</reference>
<dbReference type="GO" id="GO:0009366">
    <property type="term" value="C:enterobactin synthetase complex"/>
    <property type="evidence" value="ECO:0007669"/>
    <property type="project" value="TreeGrafter"/>
</dbReference>
<accession>A0A7W3N5B8</accession>
<dbReference type="InterPro" id="IPR023213">
    <property type="entry name" value="CAT-like_dom_sf"/>
</dbReference>
<gene>
    <name evidence="2" type="ORF">HNR21_006640</name>
</gene>
<dbReference type="SUPFAM" id="SSF52777">
    <property type="entry name" value="CoA-dependent acyltransferases"/>
    <property type="match status" value="2"/>
</dbReference>
<dbReference type="GO" id="GO:0005829">
    <property type="term" value="C:cytosol"/>
    <property type="evidence" value="ECO:0007669"/>
    <property type="project" value="TreeGrafter"/>
</dbReference>
<dbReference type="Gene3D" id="3.30.559.30">
    <property type="entry name" value="Nonribosomal peptide synthetase, condensation domain"/>
    <property type="match status" value="1"/>
</dbReference>
<evidence type="ECO:0000313" key="3">
    <source>
        <dbReference type="Proteomes" id="UP000539313"/>
    </source>
</evidence>
<protein>
    <recommendedName>
        <fullName evidence="1">Condensation domain-containing protein</fullName>
    </recommendedName>
</protein>
<dbReference type="GO" id="GO:0047527">
    <property type="term" value="F:2,3-dihydroxybenzoate-serine ligase activity"/>
    <property type="evidence" value="ECO:0007669"/>
    <property type="project" value="TreeGrafter"/>
</dbReference>
<evidence type="ECO:0000313" key="2">
    <source>
        <dbReference type="EMBL" id="MBA9007758.1"/>
    </source>
</evidence>
<feature type="domain" description="Condensation" evidence="1">
    <location>
        <begin position="15"/>
        <end position="460"/>
    </location>
</feature>
<organism evidence="2 3">
    <name type="scientific">Thermomonospora cellulosilytica</name>
    <dbReference type="NCBI Taxonomy" id="1411118"/>
    <lineage>
        <taxon>Bacteria</taxon>
        <taxon>Bacillati</taxon>
        <taxon>Actinomycetota</taxon>
        <taxon>Actinomycetes</taxon>
        <taxon>Streptosporangiales</taxon>
        <taxon>Thermomonosporaceae</taxon>
        <taxon>Thermomonospora</taxon>
    </lineage>
</organism>
<dbReference type="PANTHER" id="PTHR45527">
    <property type="entry name" value="NONRIBOSOMAL PEPTIDE SYNTHETASE"/>
    <property type="match status" value="1"/>
</dbReference>
<dbReference type="GO" id="GO:0009239">
    <property type="term" value="P:enterobactin biosynthetic process"/>
    <property type="evidence" value="ECO:0007669"/>
    <property type="project" value="TreeGrafter"/>
</dbReference>
<sequence>MSAPVRTRPADPAEEIPLSFSQEFLCLFDKGGEDGPFGARYNIVCGWRVRGNIAVDVLQRALDALVVRHEALRTKVIRDAGNRHQRVFPPASPELRVRELPGVAPHDRQRRSEELLIELETAAYSADELPLIRAVLGRFDDDDAVLALIAHHSAVDEWSMKVAIRDLAVLYAALAGHDQTAPAEVHQYREYVAWDRGRAGSPAMERSRAYWRSKLSGARLVPTRTDIARSAGAPKATAAHRFVLGADTTAAALALARSTRSSAFIVMLSAYLAFLRQSTGATDITVTTFTSGRNQERFQGTIGPFIDQLPLRTDLAGCRTLLDVIARARRTCFEAYSHALPFGQILQEVPEIAATFEGDRTAVLSFQVFQFPLVMEREVVGDLEYSEIHRRLSQPVTTEIPDGGLWTLDIEPSGEIAGSLWYNTNLFVADTVRDMVSEFCATLGELLAAPDAPLRKEGTPS</sequence>
<dbReference type="Pfam" id="PF00668">
    <property type="entry name" value="Condensation"/>
    <property type="match status" value="1"/>
</dbReference>
<comment type="caution">
    <text evidence="2">The sequence shown here is derived from an EMBL/GenBank/DDBJ whole genome shotgun (WGS) entry which is preliminary data.</text>
</comment>
<dbReference type="GO" id="GO:0043041">
    <property type="term" value="P:amino acid activation for nonribosomal peptide biosynthetic process"/>
    <property type="evidence" value="ECO:0007669"/>
    <property type="project" value="TreeGrafter"/>
</dbReference>
<evidence type="ECO:0000259" key="1">
    <source>
        <dbReference type="Pfam" id="PF00668"/>
    </source>
</evidence>
<dbReference type="RefSeq" id="WP_182708217.1">
    <property type="nucleotide sequence ID" value="NZ_JACJII010000001.1"/>
</dbReference>
<dbReference type="Gene3D" id="3.30.559.10">
    <property type="entry name" value="Chloramphenicol acetyltransferase-like domain"/>
    <property type="match status" value="1"/>
</dbReference>
<dbReference type="EMBL" id="JACJII010000001">
    <property type="protein sequence ID" value="MBA9007758.1"/>
    <property type="molecule type" value="Genomic_DNA"/>
</dbReference>
<dbReference type="GO" id="GO:0008610">
    <property type="term" value="P:lipid biosynthetic process"/>
    <property type="evidence" value="ECO:0007669"/>
    <property type="project" value="UniProtKB-ARBA"/>
</dbReference>
<keyword evidence="3" id="KW-1185">Reference proteome</keyword>
<name>A0A7W3N5B8_9ACTN</name>
<dbReference type="Proteomes" id="UP000539313">
    <property type="component" value="Unassembled WGS sequence"/>
</dbReference>
<dbReference type="GO" id="GO:0031177">
    <property type="term" value="F:phosphopantetheine binding"/>
    <property type="evidence" value="ECO:0007669"/>
    <property type="project" value="TreeGrafter"/>
</dbReference>